<evidence type="ECO:0000313" key="9">
    <source>
        <dbReference type="EMBL" id="KAK5633865.1"/>
    </source>
</evidence>
<sequence>MPLSLGGVQIIALTSIFTPVSIAALGLRLWSRRINNSSLAFSDYTAILALIFTIAEISCSLVGASGLHITEITATNSSLLQTYLKLAIAGGILWAAANTCVKLSILSLYTTLFPNHKVHYVCYGTMATSVAFFIIAFLQSFLLCTPVQFNWDKRIPGGVCNQSIGFLLPGMMNLVIDAFIVVLPMPILFKLHLPLFKKLGIAVMFSLGAVICIISLFRILALLEWNLEDVTFESTRISIFSLAEPTLGVINACLPTIKPALYRLCGKEVRGGSKTYPRNIRRSDLDESRRNQTPTTESQTG</sequence>
<dbReference type="PANTHER" id="PTHR33048">
    <property type="entry name" value="PTH11-LIKE INTEGRAL MEMBRANE PROTEIN (AFU_ORTHOLOGUE AFUA_5G11245)"/>
    <property type="match status" value="1"/>
</dbReference>
<proteinExistence type="inferred from homology"/>
<evidence type="ECO:0000256" key="4">
    <source>
        <dbReference type="ARBA" id="ARBA00023136"/>
    </source>
</evidence>
<comment type="subcellular location">
    <subcellularLocation>
        <location evidence="1">Membrane</location>
        <topology evidence="1">Multi-pass membrane protein</topology>
    </subcellularLocation>
</comment>
<feature type="transmembrane region" description="Helical" evidence="7">
    <location>
        <begin position="6"/>
        <end position="27"/>
    </location>
</feature>
<gene>
    <name evidence="9" type="ORF">RRF57_009579</name>
</gene>
<evidence type="ECO:0000256" key="3">
    <source>
        <dbReference type="ARBA" id="ARBA00022989"/>
    </source>
</evidence>
<feature type="transmembrane region" description="Helical" evidence="7">
    <location>
        <begin position="39"/>
        <end position="63"/>
    </location>
</feature>
<organism evidence="9 10">
    <name type="scientific">Xylaria bambusicola</name>
    <dbReference type="NCBI Taxonomy" id="326684"/>
    <lineage>
        <taxon>Eukaryota</taxon>
        <taxon>Fungi</taxon>
        <taxon>Dikarya</taxon>
        <taxon>Ascomycota</taxon>
        <taxon>Pezizomycotina</taxon>
        <taxon>Sordariomycetes</taxon>
        <taxon>Xylariomycetidae</taxon>
        <taxon>Xylariales</taxon>
        <taxon>Xylariaceae</taxon>
        <taxon>Xylaria</taxon>
    </lineage>
</organism>
<keyword evidence="2 7" id="KW-0812">Transmembrane</keyword>
<evidence type="ECO:0000259" key="8">
    <source>
        <dbReference type="Pfam" id="PF20684"/>
    </source>
</evidence>
<dbReference type="Pfam" id="PF20684">
    <property type="entry name" value="Fung_rhodopsin"/>
    <property type="match status" value="1"/>
</dbReference>
<feature type="compositionally biased region" description="Polar residues" evidence="6">
    <location>
        <begin position="291"/>
        <end position="301"/>
    </location>
</feature>
<evidence type="ECO:0000256" key="7">
    <source>
        <dbReference type="SAM" id="Phobius"/>
    </source>
</evidence>
<evidence type="ECO:0000313" key="10">
    <source>
        <dbReference type="Proteomes" id="UP001305414"/>
    </source>
</evidence>
<keyword evidence="10" id="KW-1185">Reference proteome</keyword>
<feature type="transmembrane region" description="Helical" evidence="7">
    <location>
        <begin position="83"/>
        <end position="108"/>
    </location>
</feature>
<keyword evidence="3 7" id="KW-1133">Transmembrane helix</keyword>
<feature type="transmembrane region" description="Helical" evidence="7">
    <location>
        <begin position="120"/>
        <end position="143"/>
    </location>
</feature>
<dbReference type="GO" id="GO:0016020">
    <property type="term" value="C:membrane"/>
    <property type="evidence" value="ECO:0007669"/>
    <property type="project" value="UniProtKB-SubCell"/>
</dbReference>
<feature type="region of interest" description="Disordered" evidence="6">
    <location>
        <begin position="275"/>
        <end position="301"/>
    </location>
</feature>
<evidence type="ECO:0000256" key="6">
    <source>
        <dbReference type="SAM" id="MobiDB-lite"/>
    </source>
</evidence>
<accession>A0AAN7UJV2</accession>
<dbReference type="EMBL" id="JAWHQM010000036">
    <property type="protein sequence ID" value="KAK5633865.1"/>
    <property type="molecule type" value="Genomic_DNA"/>
</dbReference>
<feature type="transmembrane region" description="Helical" evidence="7">
    <location>
        <begin position="163"/>
        <end position="189"/>
    </location>
</feature>
<comment type="similarity">
    <text evidence="5">Belongs to the SAT4 family.</text>
</comment>
<keyword evidence="4 7" id="KW-0472">Membrane</keyword>
<name>A0AAN7UJV2_9PEZI</name>
<evidence type="ECO:0000256" key="1">
    <source>
        <dbReference type="ARBA" id="ARBA00004141"/>
    </source>
</evidence>
<evidence type="ECO:0000256" key="5">
    <source>
        <dbReference type="ARBA" id="ARBA00038359"/>
    </source>
</evidence>
<protein>
    <recommendedName>
        <fullName evidence="8">Rhodopsin domain-containing protein</fullName>
    </recommendedName>
</protein>
<comment type="caution">
    <text evidence="9">The sequence shown here is derived from an EMBL/GenBank/DDBJ whole genome shotgun (WGS) entry which is preliminary data.</text>
</comment>
<dbReference type="InterPro" id="IPR052337">
    <property type="entry name" value="SAT4-like"/>
</dbReference>
<feature type="domain" description="Rhodopsin" evidence="8">
    <location>
        <begin position="27"/>
        <end position="261"/>
    </location>
</feature>
<dbReference type="AlphaFoldDB" id="A0AAN7UJV2"/>
<dbReference type="PANTHER" id="PTHR33048:SF57">
    <property type="entry name" value="INTEGRAL MEMBRANE PROTEIN-RELATED"/>
    <property type="match status" value="1"/>
</dbReference>
<evidence type="ECO:0000256" key="2">
    <source>
        <dbReference type="ARBA" id="ARBA00022692"/>
    </source>
</evidence>
<dbReference type="Proteomes" id="UP001305414">
    <property type="component" value="Unassembled WGS sequence"/>
</dbReference>
<feature type="transmembrane region" description="Helical" evidence="7">
    <location>
        <begin position="201"/>
        <end position="223"/>
    </location>
</feature>
<reference evidence="9 10" key="1">
    <citation type="submission" date="2023-10" db="EMBL/GenBank/DDBJ databases">
        <title>Draft genome sequence of Xylaria bambusicola isolate GMP-LS, the root and basal stem rot pathogen of sugarcane in Indonesia.</title>
        <authorList>
            <person name="Selvaraj P."/>
            <person name="Muralishankar V."/>
            <person name="Muruganantham S."/>
            <person name="Sp S."/>
            <person name="Haryani S."/>
            <person name="Lau K.J.X."/>
            <person name="Naqvi N.I."/>
        </authorList>
    </citation>
    <scope>NUCLEOTIDE SEQUENCE [LARGE SCALE GENOMIC DNA]</scope>
    <source>
        <strain evidence="9">GMP-LS</strain>
    </source>
</reference>
<dbReference type="InterPro" id="IPR049326">
    <property type="entry name" value="Rhodopsin_dom_fungi"/>
</dbReference>
<feature type="compositionally biased region" description="Basic and acidic residues" evidence="6">
    <location>
        <begin position="281"/>
        <end position="290"/>
    </location>
</feature>